<gene>
    <name evidence="3" type="ORF">GALL_70950</name>
</gene>
<dbReference type="AlphaFoldDB" id="A0A1J5SR58"/>
<evidence type="ECO:0000256" key="2">
    <source>
        <dbReference type="SAM" id="Phobius"/>
    </source>
</evidence>
<comment type="caution">
    <text evidence="3">The sequence shown here is derived from an EMBL/GenBank/DDBJ whole genome shotgun (WGS) entry which is preliminary data.</text>
</comment>
<evidence type="ECO:0000313" key="3">
    <source>
        <dbReference type="EMBL" id="OIR10927.1"/>
    </source>
</evidence>
<feature type="region of interest" description="Disordered" evidence="1">
    <location>
        <begin position="318"/>
        <end position="339"/>
    </location>
</feature>
<protein>
    <submittedName>
        <fullName evidence="3">Uncharacterized protein</fullName>
    </submittedName>
</protein>
<keyword evidence="2" id="KW-1133">Transmembrane helix</keyword>
<organism evidence="3">
    <name type="scientific">mine drainage metagenome</name>
    <dbReference type="NCBI Taxonomy" id="410659"/>
    <lineage>
        <taxon>unclassified sequences</taxon>
        <taxon>metagenomes</taxon>
        <taxon>ecological metagenomes</taxon>
    </lineage>
</organism>
<name>A0A1J5SR58_9ZZZZ</name>
<keyword evidence="2" id="KW-0812">Transmembrane</keyword>
<evidence type="ECO:0000256" key="1">
    <source>
        <dbReference type="SAM" id="MobiDB-lite"/>
    </source>
</evidence>
<dbReference type="EMBL" id="MLJW01000021">
    <property type="protein sequence ID" value="OIR10927.1"/>
    <property type="molecule type" value="Genomic_DNA"/>
</dbReference>
<proteinExistence type="predicted"/>
<sequence>MFRPVLLLLAFIFTVVLFPQRGNAAAFAPTLVYSAPAPLSIPPTYSIPTTVLNPAQIFLGATAFYIGMNAGYLIVDAICNGNATCSAATSNMRIPLTAANPVPAPAAAASVSTQSVTVYIGCGTTGTTGQVIAACAAKYPNISPIGYDPSGYLAFTMSNGCGGTGGVTTYQGTAYGTCLAPAFAGGITIGTSTSNSCPAGYVVSGSSCALSNARAAVPDSNCDMQRSGSALSMISDPDCTSPQQAMQLICDGTTFVCQGGGLDHLGNPYQISITPDSKYGGSNLSYTYQTNPSGLQTMVNTQTVTIDGTGTVTNVSQTQQPGTVSPGAQNTSNPASAVAPTTTLSNAPISFPTDYARQGEAAAAAATVSSKLDVLHNDLTATTSIADPVAPDSTTMPWFTNTFTNLLAWQLPAHTSTCPAPTFDLSALLGAGHLYTMDQHCQFFNNSAATIQSVFIICWTIFALFIVLRA</sequence>
<reference evidence="3" key="1">
    <citation type="submission" date="2016-10" db="EMBL/GenBank/DDBJ databases">
        <title>Sequence of Gallionella enrichment culture.</title>
        <authorList>
            <person name="Poehlein A."/>
            <person name="Muehling M."/>
            <person name="Daniel R."/>
        </authorList>
    </citation>
    <scope>NUCLEOTIDE SEQUENCE</scope>
</reference>
<feature type="transmembrane region" description="Helical" evidence="2">
    <location>
        <begin position="449"/>
        <end position="468"/>
    </location>
</feature>
<accession>A0A1J5SR58</accession>
<keyword evidence="2" id="KW-0472">Membrane</keyword>